<dbReference type="Pfam" id="PF08364">
    <property type="entry name" value="IF2_assoc"/>
    <property type="match status" value="1"/>
</dbReference>
<dbReference type="Gene3D" id="2.40.30.10">
    <property type="entry name" value="Translation factors"/>
    <property type="match status" value="2"/>
</dbReference>
<feature type="region of interest" description="Disordered" evidence="12">
    <location>
        <begin position="224"/>
        <end position="260"/>
    </location>
</feature>
<evidence type="ECO:0000256" key="7">
    <source>
        <dbReference type="ARBA" id="ARBA00022917"/>
    </source>
</evidence>
<dbReference type="InterPro" id="IPR005225">
    <property type="entry name" value="Small_GTP-bd"/>
</dbReference>
<feature type="binding site" evidence="9">
    <location>
        <begin position="583"/>
        <end position="586"/>
    </location>
    <ligand>
        <name>GTP</name>
        <dbReference type="ChEBI" id="CHEBI:37565"/>
    </ligand>
</feature>
<keyword evidence="7 9" id="KW-0648">Protein biosynthesis</keyword>
<accession>A0ABT6X3L2</accession>
<dbReference type="CDD" id="cd03702">
    <property type="entry name" value="IF2_mtIF2_II"/>
    <property type="match status" value="1"/>
</dbReference>
<dbReference type="PANTHER" id="PTHR43381:SF5">
    <property type="entry name" value="TR-TYPE G DOMAIN-CONTAINING PROTEIN"/>
    <property type="match status" value="1"/>
</dbReference>
<dbReference type="PROSITE" id="PS01176">
    <property type="entry name" value="IF2"/>
    <property type="match status" value="1"/>
</dbReference>
<comment type="caution">
    <text evidence="14">The sequence shown here is derived from an EMBL/GenBank/DDBJ whole genome shotgun (WGS) entry which is preliminary data.</text>
</comment>
<dbReference type="InterPro" id="IPR027417">
    <property type="entry name" value="P-loop_NTPase"/>
</dbReference>
<keyword evidence="6 9" id="KW-0547">Nucleotide-binding</keyword>
<feature type="compositionally biased region" description="Basic and acidic residues" evidence="12">
    <location>
        <begin position="371"/>
        <end position="381"/>
    </location>
</feature>
<comment type="subcellular location">
    <subcellularLocation>
        <location evidence="1 9 11">Cytoplasm</location>
    </subcellularLocation>
</comment>
<dbReference type="RefSeq" id="WP_283223087.1">
    <property type="nucleotide sequence ID" value="NZ_JASGBH010000001.1"/>
</dbReference>
<dbReference type="Proteomes" id="UP001431902">
    <property type="component" value="Unassembled WGS sequence"/>
</dbReference>
<dbReference type="Pfam" id="PF00009">
    <property type="entry name" value="GTP_EFTU"/>
    <property type="match status" value="1"/>
</dbReference>
<feature type="region of interest" description="Disordered" evidence="12">
    <location>
        <begin position="171"/>
        <end position="212"/>
    </location>
</feature>
<keyword evidence="15" id="KW-1185">Reference proteome</keyword>
<evidence type="ECO:0000256" key="12">
    <source>
        <dbReference type="SAM" id="MobiDB-lite"/>
    </source>
</evidence>
<dbReference type="InterPro" id="IPR044145">
    <property type="entry name" value="IF2_II"/>
</dbReference>
<dbReference type="Pfam" id="PF11987">
    <property type="entry name" value="IF-2"/>
    <property type="match status" value="1"/>
</dbReference>
<dbReference type="InterPro" id="IPR009000">
    <property type="entry name" value="Transl_B-barrel_sf"/>
</dbReference>
<feature type="compositionally biased region" description="Low complexity" evidence="12">
    <location>
        <begin position="224"/>
        <end position="240"/>
    </location>
</feature>
<evidence type="ECO:0000256" key="3">
    <source>
        <dbReference type="ARBA" id="ARBA00020675"/>
    </source>
</evidence>
<comment type="similarity">
    <text evidence="2 9 10">Belongs to the TRAFAC class translation factor GTPase superfamily. Classic translation factor GTPase family. IF-2 subfamily.</text>
</comment>
<evidence type="ECO:0000256" key="11">
    <source>
        <dbReference type="RuleBase" id="RU000645"/>
    </source>
</evidence>
<feature type="compositionally biased region" description="Basic and acidic residues" evidence="12">
    <location>
        <begin position="183"/>
        <end position="192"/>
    </location>
</feature>
<keyword evidence="8 9" id="KW-0342">GTP-binding</keyword>
<evidence type="ECO:0000259" key="13">
    <source>
        <dbReference type="PROSITE" id="PS51722"/>
    </source>
</evidence>
<sequence>MSSTTVAEFANELKKSADVLLQQLSAAGVAKTSDSDALSDADKQKLLSYLQTSHGTQAGDRKKITLVKKSTSEIKQADSSGKARTIQVEVRKKRTLIKRDDEVVSEDAAETTPESVIDHAELARREEEARRQAELIRRQEEELAEKRRLREELEAKQRAVAEAEAQAAQAQADAAAQAAKPALSRDEREQLARAEAASINASQSKPAQAPVVDTAALEAAEKAQAAQAAREAAAVQAAAESKARADEETARARDLDERRRKALAEAEAIRTMMNAPKKVLVAKKDEPKVEPKTAVKGTLHKPAGTPAPGARAAAAKAGDAAAPGGNKEVKSAKLSSSWAGEPGKKKAIPTRGDTSGGVGRNSWRAGPKGRRGNDRDRDDSHGQSAPQEVRVIEVHVPETITVAELAHKMAIKASEVIKHLMKLGQMATINQPLDQDTAMIVVEEMGHKAVVAALDDPEAFTDEEVSDQHAEAKSRAPVVTVMGHVDHGKTSLLDYIRRAKVASGEAGGITQHIGAYHVETPRGMISFLDTPGHEAFTAMRARGAQATDIVILVVAGDDGVMPQTKEAIKHAKAAGVPIVVAINKMDKPDANIERVRAELISEEVVPEEFGGDSPFVSVSAKTGMGIDDLLEQVLLQAEVLELKAPVDAAAKGLVIEARLDKGRGPVATILVQSGTLNTGDVVLAGQTFGRVRAMLDENGQPIKSAGPSIPVEIQGLTEVPQAGDEFMVMGDERRAREIATYRAGKFRNTKLAKQQAAKLENMFTDMSAGEVKTLPIIVKADVQGSQEALGASLLKLSTEEVKVQMVYSGVGGISESDINLAIASKAIVIGFNVRADAGARKLAEGNGVDIHYYNIIYDAVDELKAAMSGMLAPEQREEVIGTAEIRTVFVASKIGTVAGCMVTSGMVNRNAKFRLLRDNVVIYTGELDSLKRLKDDVREVKEGFECGIKLKNYNDIKEGDQLEFFEVKEIARTL</sequence>
<dbReference type="HAMAP" id="MF_00100_B">
    <property type="entry name" value="IF_2_B"/>
    <property type="match status" value="1"/>
</dbReference>
<dbReference type="PROSITE" id="PS51722">
    <property type="entry name" value="G_TR_2"/>
    <property type="match status" value="1"/>
</dbReference>
<keyword evidence="5 9" id="KW-0396">Initiation factor</keyword>
<dbReference type="Pfam" id="PF03144">
    <property type="entry name" value="GTP_EFTU_D2"/>
    <property type="match status" value="1"/>
</dbReference>
<feature type="compositionally biased region" description="Basic and acidic residues" evidence="12">
    <location>
        <begin position="241"/>
        <end position="260"/>
    </location>
</feature>
<reference evidence="14" key="1">
    <citation type="submission" date="2023-05" db="EMBL/GenBank/DDBJ databases">
        <title>Limnohabitans sp. strain HM2-2 Genome sequencing and assembly.</title>
        <authorList>
            <person name="Jung Y."/>
        </authorList>
    </citation>
    <scope>NUCLEOTIDE SEQUENCE</scope>
    <source>
        <strain evidence="14">HM2-2</strain>
    </source>
</reference>
<dbReference type="InterPro" id="IPR009061">
    <property type="entry name" value="DNA-bd_dom_put_sf"/>
</dbReference>
<dbReference type="InterPro" id="IPR006847">
    <property type="entry name" value="IF2_N"/>
</dbReference>
<feature type="compositionally biased region" description="Low complexity" evidence="12">
    <location>
        <begin position="302"/>
        <end position="325"/>
    </location>
</feature>
<dbReference type="CDD" id="cd01887">
    <property type="entry name" value="IF2_eIF5B"/>
    <property type="match status" value="1"/>
</dbReference>
<dbReference type="NCBIfam" id="TIGR00231">
    <property type="entry name" value="small_GTP"/>
    <property type="match status" value="1"/>
</dbReference>
<dbReference type="Pfam" id="PF22042">
    <property type="entry name" value="EF-G_D2"/>
    <property type="match status" value="1"/>
</dbReference>
<dbReference type="CDD" id="cd03692">
    <property type="entry name" value="mtIF2_IVc"/>
    <property type="match status" value="1"/>
</dbReference>
<dbReference type="InterPro" id="IPR004161">
    <property type="entry name" value="EFTu-like_2"/>
</dbReference>
<evidence type="ECO:0000256" key="9">
    <source>
        <dbReference type="HAMAP-Rule" id="MF_00100"/>
    </source>
</evidence>
<dbReference type="InterPro" id="IPR000178">
    <property type="entry name" value="TF_IF2_bacterial-like"/>
</dbReference>
<feature type="binding site" evidence="9">
    <location>
        <begin position="483"/>
        <end position="490"/>
    </location>
    <ligand>
        <name>GTP</name>
        <dbReference type="ChEBI" id="CHEBI:37565"/>
    </ligand>
</feature>
<dbReference type="InterPro" id="IPR036925">
    <property type="entry name" value="TIF_IF2_dom3_sf"/>
</dbReference>
<dbReference type="GO" id="GO:0003743">
    <property type="term" value="F:translation initiation factor activity"/>
    <property type="evidence" value="ECO:0007669"/>
    <property type="project" value="UniProtKB-KW"/>
</dbReference>
<dbReference type="SUPFAM" id="SSF52540">
    <property type="entry name" value="P-loop containing nucleoside triphosphate hydrolases"/>
    <property type="match status" value="1"/>
</dbReference>
<evidence type="ECO:0000256" key="10">
    <source>
        <dbReference type="RuleBase" id="RU000644"/>
    </source>
</evidence>
<dbReference type="InterPro" id="IPR013575">
    <property type="entry name" value="IF2_assoc_dom_bac"/>
</dbReference>
<protein>
    <recommendedName>
        <fullName evidence="3 9">Translation initiation factor IF-2</fullName>
    </recommendedName>
</protein>
<feature type="domain" description="Tr-type G" evidence="13">
    <location>
        <begin position="474"/>
        <end position="643"/>
    </location>
</feature>
<evidence type="ECO:0000256" key="8">
    <source>
        <dbReference type="ARBA" id="ARBA00023134"/>
    </source>
</evidence>
<dbReference type="Gene3D" id="3.30.56.50">
    <property type="entry name" value="Putative DNA-binding domain, N-terminal subdomain of bacterial translation initiation factor IF2"/>
    <property type="match status" value="1"/>
</dbReference>
<dbReference type="Gene3D" id="3.40.50.10050">
    <property type="entry name" value="Translation initiation factor IF- 2, domain 3"/>
    <property type="match status" value="1"/>
</dbReference>
<dbReference type="SUPFAM" id="SSF46955">
    <property type="entry name" value="Putative DNA-binding domain"/>
    <property type="match status" value="1"/>
</dbReference>
<dbReference type="Gene3D" id="3.40.50.300">
    <property type="entry name" value="P-loop containing nucleotide triphosphate hydrolases"/>
    <property type="match status" value="1"/>
</dbReference>
<dbReference type="EMBL" id="JASGBH010000001">
    <property type="protein sequence ID" value="MDI9232695.1"/>
    <property type="molecule type" value="Genomic_DNA"/>
</dbReference>
<feature type="region of interest" description="G-domain" evidence="9">
    <location>
        <begin position="477"/>
        <end position="625"/>
    </location>
</feature>
<feature type="region of interest" description="Disordered" evidence="12">
    <location>
        <begin position="277"/>
        <end position="390"/>
    </location>
</feature>
<dbReference type="InterPro" id="IPR000795">
    <property type="entry name" value="T_Tr_GTP-bd_dom"/>
</dbReference>
<dbReference type="SUPFAM" id="SSF52156">
    <property type="entry name" value="Initiation factor IF2/eIF5b, domain 3"/>
    <property type="match status" value="1"/>
</dbReference>
<dbReference type="SUPFAM" id="SSF50447">
    <property type="entry name" value="Translation proteins"/>
    <property type="match status" value="2"/>
</dbReference>
<dbReference type="InterPro" id="IPR015760">
    <property type="entry name" value="TIF_IF2"/>
</dbReference>
<gene>
    <name evidence="9 14" type="primary">infB</name>
    <name evidence="14" type="ORF">QLQ16_02470</name>
</gene>
<name>A0ABT6X3L2_9BURK</name>
<dbReference type="Pfam" id="PF04760">
    <property type="entry name" value="IF2_N"/>
    <property type="match status" value="2"/>
</dbReference>
<dbReference type="InterPro" id="IPR023115">
    <property type="entry name" value="TIF_IF2_dom3"/>
</dbReference>
<evidence type="ECO:0000256" key="6">
    <source>
        <dbReference type="ARBA" id="ARBA00022741"/>
    </source>
</evidence>
<feature type="binding site" evidence="9">
    <location>
        <begin position="529"/>
        <end position="533"/>
    </location>
    <ligand>
        <name>GTP</name>
        <dbReference type="ChEBI" id="CHEBI:37565"/>
    </ligand>
</feature>
<keyword evidence="4 9" id="KW-0963">Cytoplasm</keyword>
<evidence type="ECO:0000313" key="15">
    <source>
        <dbReference type="Proteomes" id="UP001431902"/>
    </source>
</evidence>
<proteinExistence type="inferred from homology"/>
<evidence type="ECO:0000256" key="2">
    <source>
        <dbReference type="ARBA" id="ARBA00007733"/>
    </source>
</evidence>
<dbReference type="PANTHER" id="PTHR43381">
    <property type="entry name" value="TRANSLATION INITIATION FACTOR IF-2-RELATED"/>
    <property type="match status" value="1"/>
</dbReference>
<evidence type="ECO:0000256" key="1">
    <source>
        <dbReference type="ARBA" id="ARBA00004496"/>
    </source>
</evidence>
<evidence type="ECO:0000256" key="4">
    <source>
        <dbReference type="ARBA" id="ARBA00022490"/>
    </source>
</evidence>
<organism evidence="14 15">
    <name type="scientific">Limnohabitans lacus</name>
    <dbReference type="NCBI Taxonomy" id="3045173"/>
    <lineage>
        <taxon>Bacteria</taxon>
        <taxon>Pseudomonadati</taxon>
        <taxon>Pseudomonadota</taxon>
        <taxon>Betaproteobacteria</taxon>
        <taxon>Burkholderiales</taxon>
        <taxon>Comamonadaceae</taxon>
        <taxon>Limnohabitans</taxon>
    </lineage>
</organism>
<evidence type="ECO:0000313" key="14">
    <source>
        <dbReference type="EMBL" id="MDI9232695.1"/>
    </source>
</evidence>
<feature type="compositionally biased region" description="Basic and acidic residues" evidence="12">
    <location>
        <begin position="282"/>
        <end position="293"/>
    </location>
</feature>
<dbReference type="InterPro" id="IPR053905">
    <property type="entry name" value="EF-G-like_DII"/>
</dbReference>
<comment type="function">
    <text evidence="9 10">One of the essential components for the initiation of protein synthesis. Protects formylmethionyl-tRNA from spontaneous hydrolysis and promotes its binding to the 30S ribosomal subunits. Also involved in the hydrolysis of GTP during the formation of the 70S ribosomal complex.</text>
</comment>
<evidence type="ECO:0000256" key="5">
    <source>
        <dbReference type="ARBA" id="ARBA00022540"/>
    </source>
</evidence>
<dbReference type="NCBIfam" id="TIGR00487">
    <property type="entry name" value="IF-2"/>
    <property type="match status" value="1"/>
</dbReference>